<dbReference type="Proteomes" id="UP000002059">
    <property type="component" value="Partially assembled WGS sequence"/>
</dbReference>
<dbReference type="AlphaFoldDB" id="C1HC86"/>
<name>C1HC86_PARBA</name>
<keyword evidence="3" id="KW-1185">Reference proteome</keyword>
<organism evidence="2 3">
    <name type="scientific">Paracoccidioides lutzii (strain ATCC MYA-826 / Pb01)</name>
    <name type="common">Paracoccidioides brasiliensis</name>
    <dbReference type="NCBI Taxonomy" id="502779"/>
    <lineage>
        <taxon>Eukaryota</taxon>
        <taxon>Fungi</taxon>
        <taxon>Dikarya</taxon>
        <taxon>Ascomycota</taxon>
        <taxon>Pezizomycotina</taxon>
        <taxon>Eurotiomycetes</taxon>
        <taxon>Eurotiomycetidae</taxon>
        <taxon>Onygenales</taxon>
        <taxon>Ajellomycetaceae</taxon>
        <taxon>Paracoccidioides</taxon>
    </lineage>
</organism>
<evidence type="ECO:0000313" key="3">
    <source>
        <dbReference type="Proteomes" id="UP000002059"/>
    </source>
</evidence>
<protein>
    <recommendedName>
        <fullName evidence="1">Retrovirus-related Pol polyprotein from transposon TNT 1-94-like beta-barrel domain-containing protein</fullName>
    </recommendedName>
</protein>
<dbReference type="OrthoDB" id="413361at2759"/>
<sequence length="137" mass="15344">MEDTWVLDSRSEAHITPLKDIVKVTPQRMNVMLEMADGSTAPIAAAGRISISTEDIDTQLDDVHYILKLEVNLMSLDKLVCKGYTFKQLTYGNNHSILVMSPDRMTNFTVNLNDENIYVVEKPPALRDMIGCVMPNG</sequence>
<reference evidence="2 3" key="1">
    <citation type="journal article" date="2011" name="PLoS Genet.">
        <title>Comparative genomic analysis of human fungal pathogens causing paracoccidioidomycosis.</title>
        <authorList>
            <person name="Desjardins C.A."/>
            <person name="Champion M.D."/>
            <person name="Holder J.W."/>
            <person name="Muszewska A."/>
            <person name="Goldberg J."/>
            <person name="Bailao A.M."/>
            <person name="Brigido M.M."/>
            <person name="Ferreira M.E."/>
            <person name="Garcia A.M."/>
            <person name="Grynberg M."/>
            <person name="Gujja S."/>
            <person name="Heiman D.I."/>
            <person name="Henn M.R."/>
            <person name="Kodira C.D."/>
            <person name="Leon-Narvaez H."/>
            <person name="Longo L.V."/>
            <person name="Ma L.J."/>
            <person name="Malavazi I."/>
            <person name="Matsuo A.L."/>
            <person name="Morais F.V."/>
            <person name="Pereira M."/>
            <person name="Rodriguez-Brito S."/>
            <person name="Sakthikumar S."/>
            <person name="Salem-Izacc S.M."/>
            <person name="Sykes S.M."/>
            <person name="Teixeira M.M."/>
            <person name="Vallejo M.C."/>
            <person name="Walter M.E."/>
            <person name="Yandava C."/>
            <person name="Young S."/>
            <person name="Zeng Q."/>
            <person name="Zucker J."/>
            <person name="Felipe M.S."/>
            <person name="Goldman G.H."/>
            <person name="Haas B.J."/>
            <person name="McEwen J.G."/>
            <person name="Nino-Vega G."/>
            <person name="Puccia R."/>
            <person name="San-Blas G."/>
            <person name="Soares C.M."/>
            <person name="Birren B.W."/>
            <person name="Cuomo C.A."/>
        </authorList>
    </citation>
    <scope>NUCLEOTIDE SEQUENCE [LARGE SCALE GENOMIC DNA]</scope>
    <source>
        <strain evidence="3">ATCC MYA-826 / Pb01</strain>
    </source>
</reference>
<dbReference type="HOGENOM" id="CLU_1865729_0_0_1"/>
<proteinExistence type="predicted"/>
<dbReference type="Pfam" id="PF22936">
    <property type="entry name" value="Pol_BBD"/>
    <property type="match status" value="1"/>
</dbReference>
<dbReference type="KEGG" id="pbl:PAAG_08377"/>
<feature type="domain" description="Retrovirus-related Pol polyprotein from transposon TNT 1-94-like beta-barrel" evidence="1">
    <location>
        <begin position="5"/>
        <end position="84"/>
    </location>
</feature>
<accession>C1HC86</accession>
<dbReference type="VEuPathDB" id="FungiDB:PAAG_08377"/>
<evidence type="ECO:0000313" key="2">
    <source>
        <dbReference type="EMBL" id="EEH38650.1"/>
    </source>
</evidence>
<dbReference type="GeneID" id="9092905"/>
<evidence type="ECO:0000259" key="1">
    <source>
        <dbReference type="Pfam" id="PF22936"/>
    </source>
</evidence>
<dbReference type="InterPro" id="IPR054722">
    <property type="entry name" value="PolX-like_BBD"/>
</dbReference>
<dbReference type="EMBL" id="KN294024">
    <property type="protein sequence ID" value="EEH38650.1"/>
    <property type="molecule type" value="Genomic_DNA"/>
</dbReference>
<dbReference type="RefSeq" id="XP_002789675.1">
    <property type="nucleotide sequence ID" value="XM_002789629.1"/>
</dbReference>
<gene>
    <name evidence="2" type="ORF">PAAG_08377</name>
</gene>